<sequence>MDKTIQDVKKRIINDYLNGEGNWEEFCDYMNEIKSYGDLDEKLARIITERPDTLTPNQWVDLYHSTLEYYYVGKCAIGGEEIPWRDMYDVFDASGLCSDCQKKVNDEFGDMKENIIASTYYKEVEDEE</sequence>
<accession>A0AA44Q7F7</accession>
<name>A0AA44Q7F7_BACCE</name>
<dbReference type="AlphaFoldDB" id="A0AA44Q7F7"/>
<reference evidence="1 2" key="1">
    <citation type="submission" date="2017-09" db="EMBL/GenBank/DDBJ databases">
        <title>Large-scale bioinformatics analysis of Bacillus genomes uncovers conserved roles of natural products in bacterial physiology.</title>
        <authorList>
            <consortium name="Agbiome Team Llc"/>
            <person name="Bleich R.M."/>
            <person name="Grubbs K.J."/>
            <person name="Santa Maria K.C."/>
            <person name="Allen S.E."/>
            <person name="Farag S."/>
            <person name="Shank E.A."/>
            <person name="Bowers A."/>
        </authorList>
    </citation>
    <scope>NUCLEOTIDE SEQUENCE [LARGE SCALE GENOMIC DNA]</scope>
    <source>
        <strain evidence="1 2">AFS067272</strain>
    </source>
</reference>
<gene>
    <name evidence="1" type="ORF">COK38_22050</name>
</gene>
<evidence type="ECO:0000313" key="1">
    <source>
        <dbReference type="EMBL" id="PFR93478.1"/>
    </source>
</evidence>
<dbReference type="RefSeq" id="WP_098522616.1">
    <property type="nucleotide sequence ID" value="NZ_NUYJ01000011.1"/>
</dbReference>
<proteinExistence type="predicted"/>
<dbReference type="EMBL" id="NVBO01000271">
    <property type="protein sequence ID" value="PFR93478.1"/>
    <property type="molecule type" value="Genomic_DNA"/>
</dbReference>
<dbReference type="Proteomes" id="UP000226357">
    <property type="component" value="Unassembled WGS sequence"/>
</dbReference>
<comment type="caution">
    <text evidence="1">The sequence shown here is derived from an EMBL/GenBank/DDBJ whole genome shotgun (WGS) entry which is preliminary data.</text>
</comment>
<protein>
    <submittedName>
        <fullName evidence="1">Uncharacterized protein</fullName>
    </submittedName>
</protein>
<organism evidence="1 2">
    <name type="scientific">Bacillus cereus</name>
    <dbReference type="NCBI Taxonomy" id="1396"/>
    <lineage>
        <taxon>Bacteria</taxon>
        <taxon>Bacillati</taxon>
        <taxon>Bacillota</taxon>
        <taxon>Bacilli</taxon>
        <taxon>Bacillales</taxon>
        <taxon>Bacillaceae</taxon>
        <taxon>Bacillus</taxon>
        <taxon>Bacillus cereus group</taxon>
    </lineage>
</organism>
<evidence type="ECO:0000313" key="2">
    <source>
        <dbReference type="Proteomes" id="UP000226357"/>
    </source>
</evidence>